<evidence type="ECO:0000313" key="3">
    <source>
        <dbReference type="Proteomes" id="UP000053424"/>
    </source>
</evidence>
<protein>
    <submittedName>
        <fullName evidence="2">Uncharacterized protein</fullName>
    </submittedName>
</protein>
<name>A0A0C2YWE1_HEBCY</name>
<feature type="compositionally biased region" description="Basic and acidic residues" evidence="1">
    <location>
        <begin position="29"/>
        <end position="40"/>
    </location>
</feature>
<dbReference type="OrthoDB" id="3061550at2759"/>
<dbReference type="HOGENOM" id="CLU_1468388_0_0_1"/>
<keyword evidence="3" id="KW-1185">Reference proteome</keyword>
<dbReference type="Proteomes" id="UP000053424">
    <property type="component" value="Unassembled WGS sequence"/>
</dbReference>
<accession>A0A0C2YWE1</accession>
<feature type="compositionally biased region" description="Polar residues" evidence="1">
    <location>
        <begin position="71"/>
        <end position="81"/>
    </location>
</feature>
<organism evidence="2 3">
    <name type="scientific">Hebeloma cylindrosporum</name>
    <dbReference type="NCBI Taxonomy" id="76867"/>
    <lineage>
        <taxon>Eukaryota</taxon>
        <taxon>Fungi</taxon>
        <taxon>Dikarya</taxon>
        <taxon>Basidiomycota</taxon>
        <taxon>Agaricomycotina</taxon>
        <taxon>Agaricomycetes</taxon>
        <taxon>Agaricomycetidae</taxon>
        <taxon>Agaricales</taxon>
        <taxon>Agaricineae</taxon>
        <taxon>Hymenogastraceae</taxon>
        <taxon>Hebeloma</taxon>
    </lineage>
</organism>
<proteinExistence type="predicted"/>
<reference evidence="2 3" key="1">
    <citation type="submission" date="2014-04" db="EMBL/GenBank/DDBJ databases">
        <authorList>
            <consortium name="DOE Joint Genome Institute"/>
            <person name="Kuo A."/>
            <person name="Gay G."/>
            <person name="Dore J."/>
            <person name="Kohler A."/>
            <person name="Nagy L.G."/>
            <person name="Floudas D."/>
            <person name="Copeland A."/>
            <person name="Barry K.W."/>
            <person name="Cichocki N."/>
            <person name="Veneault-Fourrey C."/>
            <person name="LaButti K."/>
            <person name="Lindquist E.A."/>
            <person name="Lipzen A."/>
            <person name="Lundell T."/>
            <person name="Morin E."/>
            <person name="Murat C."/>
            <person name="Sun H."/>
            <person name="Tunlid A."/>
            <person name="Henrissat B."/>
            <person name="Grigoriev I.V."/>
            <person name="Hibbett D.S."/>
            <person name="Martin F."/>
            <person name="Nordberg H.P."/>
            <person name="Cantor M.N."/>
            <person name="Hua S.X."/>
        </authorList>
    </citation>
    <scope>NUCLEOTIDE SEQUENCE [LARGE SCALE GENOMIC DNA]</scope>
    <source>
        <strain evidence="3">h7</strain>
    </source>
</reference>
<reference evidence="3" key="2">
    <citation type="submission" date="2015-01" db="EMBL/GenBank/DDBJ databases">
        <title>Evolutionary Origins and Diversification of the Mycorrhizal Mutualists.</title>
        <authorList>
            <consortium name="DOE Joint Genome Institute"/>
            <consortium name="Mycorrhizal Genomics Consortium"/>
            <person name="Kohler A."/>
            <person name="Kuo A."/>
            <person name="Nagy L.G."/>
            <person name="Floudas D."/>
            <person name="Copeland A."/>
            <person name="Barry K.W."/>
            <person name="Cichocki N."/>
            <person name="Veneault-Fourrey C."/>
            <person name="LaButti K."/>
            <person name="Lindquist E.A."/>
            <person name="Lipzen A."/>
            <person name="Lundell T."/>
            <person name="Morin E."/>
            <person name="Murat C."/>
            <person name="Riley R."/>
            <person name="Ohm R."/>
            <person name="Sun H."/>
            <person name="Tunlid A."/>
            <person name="Henrissat B."/>
            <person name="Grigoriev I.V."/>
            <person name="Hibbett D.S."/>
            <person name="Martin F."/>
        </authorList>
    </citation>
    <scope>NUCLEOTIDE SEQUENCE [LARGE SCALE GENOMIC DNA]</scope>
    <source>
        <strain evidence="3">h7</strain>
    </source>
</reference>
<feature type="compositionally biased region" description="Basic and acidic residues" evidence="1">
    <location>
        <begin position="95"/>
        <end position="107"/>
    </location>
</feature>
<dbReference type="EMBL" id="KN831772">
    <property type="protein sequence ID" value="KIM45317.1"/>
    <property type="molecule type" value="Genomic_DNA"/>
</dbReference>
<feature type="compositionally biased region" description="Polar residues" evidence="1">
    <location>
        <begin position="1"/>
        <end position="10"/>
    </location>
</feature>
<gene>
    <name evidence="2" type="ORF">M413DRAFT_441998</name>
</gene>
<evidence type="ECO:0000256" key="1">
    <source>
        <dbReference type="SAM" id="MobiDB-lite"/>
    </source>
</evidence>
<dbReference type="AlphaFoldDB" id="A0A0C2YWE1"/>
<evidence type="ECO:0000313" key="2">
    <source>
        <dbReference type="EMBL" id="KIM45317.1"/>
    </source>
</evidence>
<feature type="region of interest" description="Disordered" evidence="1">
    <location>
        <begin position="1"/>
        <end position="119"/>
    </location>
</feature>
<sequence>MGFDATTTSIPEADSLESPKRNKIIIYAKSREATTKDATPRRSIFSRRVEKGAQKEGYQGGTPTEDVNLGQLKSSPKQSTMPKAPVVLGGPLERLSQEKKPMKRAESLDCVQPDQTTSPTTFATKRQTPTTYAAECANCPCSAQGPPPCQRCRLLLLADRFCNLVDTQCEKWKSEPRC</sequence>